<name>A0A371CFX5_YARLL</name>
<protein>
    <submittedName>
        <fullName evidence="1">Uncharacterized protein</fullName>
    </submittedName>
</protein>
<dbReference type="VEuPathDB" id="FungiDB:YALI1_C16091g"/>
<accession>A0A371CFX5</accession>
<dbReference type="Gene3D" id="3.40.50.720">
    <property type="entry name" value="NAD(P)-binding Rossmann-like Domain"/>
    <property type="match status" value="1"/>
</dbReference>
<dbReference type="VEuPathDB" id="FungiDB:YALI0_C11451g"/>
<dbReference type="EMBL" id="KZ857324">
    <property type="protein sequence ID" value="RDW29198.1"/>
    <property type="molecule type" value="Genomic_DNA"/>
</dbReference>
<evidence type="ECO:0000313" key="2">
    <source>
        <dbReference type="Proteomes" id="UP000256601"/>
    </source>
</evidence>
<dbReference type="SUPFAM" id="SSF51735">
    <property type="entry name" value="NAD(P)-binding Rossmann-fold domains"/>
    <property type="match status" value="1"/>
</dbReference>
<evidence type="ECO:0000313" key="1">
    <source>
        <dbReference type="EMBL" id="RDW29198.1"/>
    </source>
</evidence>
<dbReference type="AlphaFoldDB" id="A0A371CFX5"/>
<dbReference type="Proteomes" id="UP000256601">
    <property type="component" value="Unassembled WGS sequence"/>
</dbReference>
<dbReference type="InterPro" id="IPR036291">
    <property type="entry name" value="NAD(P)-bd_dom_sf"/>
</dbReference>
<proteinExistence type="predicted"/>
<gene>
    <name evidence="1" type="ORF">B0I71DRAFT_156157</name>
</gene>
<reference evidence="1 2" key="1">
    <citation type="submission" date="2018-07" db="EMBL/GenBank/DDBJ databases">
        <title>Draft Genome Assemblies for Five Robust Yarrowia lipolytica Strains Exhibiting High Lipid Production and Pentose Sugar Utilization and Sugar Alcohol Secretion from Undetoxified Lignocellulosic Biomass Hydrolysates.</title>
        <authorList>
            <consortium name="DOE Joint Genome Institute"/>
            <person name="Walker C."/>
            <person name="Ryu S."/>
            <person name="Na H."/>
            <person name="Zane M."/>
            <person name="LaButti K."/>
            <person name="Lipzen A."/>
            <person name="Haridas S."/>
            <person name="Barry K."/>
            <person name="Grigoriev I.V."/>
            <person name="Quarterman J."/>
            <person name="Slininger P."/>
            <person name="Dien B."/>
            <person name="Trinh C.T."/>
        </authorList>
    </citation>
    <scope>NUCLEOTIDE SEQUENCE [LARGE SCALE GENOMIC DNA]</scope>
    <source>
        <strain evidence="1 2">YB392</strain>
    </source>
</reference>
<sequence>MCKVNAWSGISSSFMSIWLFNTYAPHVEITSSFAAMLNKNEANDYSSLVTEESWIPVAWGEASHKDNAFVSYMGSKKYAGKVAWGFIKSEKPSFGLTTVNPGYVFGSGIALDAKSPNSTTNGTIIQGHLSTTPGQDTSEGQSSCVCHPQNLDNQRLMPCVSKLCNQDLRDTVNKEVPDLKGKTMSKPERC</sequence>
<organism evidence="1 2">
    <name type="scientific">Yarrowia lipolytica</name>
    <name type="common">Candida lipolytica</name>
    <dbReference type="NCBI Taxonomy" id="4952"/>
    <lineage>
        <taxon>Eukaryota</taxon>
        <taxon>Fungi</taxon>
        <taxon>Dikarya</taxon>
        <taxon>Ascomycota</taxon>
        <taxon>Saccharomycotina</taxon>
        <taxon>Dipodascomycetes</taxon>
        <taxon>Dipodascales</taxon>
        <taxon>Dipodascales incertae sedis</taxon>
        <taxon>Yarrowia</taxon>
    </lineage>
</organism>